<dbReference type="EMBL" id="SNRY01003634">
    <property type="protein sequence ID" value="KAA6320290.1"/>
    <property type="molecule type" value="Genomic_DNA"/>
</dbReference>
<gene>
    <name evidence="2" type="ORF">EZS27_029917</name>
</gene>
<dbReference type="Pfam" id="PF13529">
    <property type="entry name" value="Peptidase_C39_2"/>
    <property type="match status" value="1"/>
</dbReference>
<organism evidence="2">
    <name type="scientific">termite gut metagenome</name>
    <dbReference type="NCBI Taxonomy" id="433724"/>
    <lineage>
        <taxon>unclassified sequences</taxon>
        <taxon>metagenomes</taxon>
        <taxon>organismal metagenomes</taxon>
    </lineage>
</organism>
<reference evidence="2" key="1">
    <citation type="submission" date="2019-03" db="EMBL/GenBank/DDBJ databases">
        <title>Single cell metagenomics reveals metabolic interactions within the superorganism composed of flagellate Streblomastix strix and complex community of Bacteroidetes bacteria on its surface.</title>
        <authorList>
            <person name="Treitli S.C."/>
            <person name="Kolisko M."/>
            <person name="Husnik F."/>
            <person name="Keeling P."/>
            <person name="Hampl V."/>
        </authorList>
    </citation>
    <scope>NUCLEOTIDE SEQUENCE</scope>
    <source>
        <strain evidence="2">STM</strain>
    </source>
</reference>
<feature type="domain" description="Peptidase C39-like" evidence="1">
    <location>
        <begin position="78"/>
        <end position="205"/>
    </location>
</feature>
<protein>
    <recommendedName>
        <fullName evidence="1">Peptidase C39-like domain-containing protein</fullName>
    </recommendedName>
</protein>
<dbReference type="AlphaFoldDB" id="A0A5J4QGT1"/>
<dbReference type="PROSITE" id="PS51257">
    <property type="entry name" value="PROKAR_LIPOPROTEIN"/>
    <property type="match status" value="1"/>
</dbReference>
<dbReference type="Gene3D" id="3.90.70.10">
    <property type="entry name" value="Cysteine proteinases"/>
    <property type="match status" value="1"/>
</dbReference>
<accession>A0A5J4QGT1</accession>
<evidence type="ECO:0000259" key="1">
    <source>
        <dbReference type="Pfam" id="PF13529"/>
    </source>
</evidence>
<evidence type="ECO:0000313" key="2">
    <source>
        <dbReference type="EMBL" id="KAA6320290.1"/>
    </source>
</evidence>
<dbReference type="InterPro" id="IPR039564">
    <property type="entry name" value="Peptidase_C39-like"/>
</dbReference>
<sequence>MKACVMFSKLLLLLCFVVACSKAPVVSDLHKIPYDPALPLGGAAQYERHFDVRESPYYKSPDFYHLKSSGSLTLVEHFKTIQQATGVTCGPTSVLMILEHFGKRGNLNEKDLKDLRGTAQDTTYLRHLLNIFDALGGFEYASTYDYAEVTPQTIPEDFFLKYLKQGIPVIVGTNEWNGHWQIIIGYDTMGTPYTADDVLVLADPYDTTDHNQDGYVVYSLQHFYEGSWTNHYDPDYHWGLFVAAWTQNN</sequence>
<name>A0A5J4QGT1_9ZZZZ</name>
<proteinExistence type="predicted"/>
<comment type="caution">
    <text evidence="2">The sequence shown here is derived from an EMBL/GenBank/DDBJ whole genome shotgun (WGS) entry which is preliminary data.</text>
</comment>